<keyword evidence="2" id="KW-1185">Reference proteome</keyword>
<gene>
    <name evidence="1" type="ORF">PXX05_13870</name>
</gene>
<protein>
    <submittedName>
        <fullName evidence="1">Uncharacterized protein</fullName>
    </submittedName>
</protein>
<name>A0ABY8AT62_9GAMM</name>
<dbReference type="Proteomes" id="UP001222087">
    <property type="component" value="Chromosome"/>
</dbReference>
<proteinExistence type="predicted"/>
<dbReference type="EMBL" id="CP119078">
    <property type="protein sequence ID" value="WED42969.1"/>
    <property type="molecule type" value="Genomic_DNA"/>
</dbReference>
<reference evidence="1 2" key="1">
    <citation type="submission" date="2023-02" db="EMBL/GenBank/DDBJ databases">
        <title>Genome Sequence of L. cardiaca H63T.</title>
        <authorList>
            <person name="Lopez A.E."/>
            <person name="Cianciotto N.P."/>
        </authorList>
    </citation>
    <scope>NUCLEOTIDE SEQUENCE [LARGE SCALE GENOMIC DNA]</scope>
    <source>
        <strain evidence="1 2">H63</strain>
    </source>
</reference>
<dbReference type="RefSeq" id="WP_275088784.1">
    <property type="nucleotide sequence ID" value="NZ_CP119078.1"/>
</dbReference>
<sequence>MPLPEKALRYGQLRRKTAGSAVPTSGHEVYKVEFVDTDGQTKTGFYKELIPDGTGDGSYPAVLAKYSVAASILVRLAIGELGAEERLVFDENGQIKGTVSINLPNFRPMYTSKNVLLEGVPKDPQEAEIVCPSVETLLKYNIAELLVSAWRSKNDDFHPGNFSRFGLIDWDMALYPYTYIMKGKRKSDGLMKDLPEKRMRFRSKEIDNFPNIEGPTYFPPNQLPGNLNAAKRFSSYAEFQKLAANPTIKMLSGEIISWQEQFFSALLKELLTFDPDMLRARLKEYFGEELTLDFLSLPKEKHEALTSLYPDLFNEKTDKEPVIEHFMKVLQIEYNQFYEAVVLYAGCMQNNSGVPVVGFSRFLRNKPSAFHKTTEWAASQNEKMEAQWKHYTTQKSEKEVYGALDAYTTPPEGRYDLKKMTQRYHQIWRDAHSLTIKAILNDGYTLIGQLANDLRIKPLPLAKEEEQELKDLTESFQLIGTPKLMKESETVDCDTTNDLKKGLQALETFIYELHQCVSDYYAVPRDKLSAEHNQAFCKAVSKLIIKSETEVLPHLLGSKWASALGDCIKNLQQFYNGLHFQRHLIAKDVAINENATHDYVALLTGKHTDEEVVRTCLNTLFQWVNTLEKDTFNEIILQTISCYQPSFYNITAQRYRAPTVETYLKTTTDDCANRLATILSEGGTESTSLNTHLMKNLVPIMLDATQAQVEINLLSVRNAIEHNDFQVAFYAKKAQEFVKQDKQFTIPISKLKIAQFNEVMFTWAAKQTQKRMHAIIKNALIDYEPTGLSYLFRATSRGPQVREFLKEPRSNEQLLALILADGGNEKNSYNTTLLKRILNLMKQDLCSTKKKLDIPDWDMVTEVTEDHLPYYGEQLKQYVKPKTYSLSPKSETSETSTFFS</sequence>
<evidence type="ECO:0000313" key="2">
    <source>
        <dbReference type="Proteomes" id="UP001222087"/>
    </source>
</evidence>
<organism evidence="1 2">
    <name type="scientific">Legionella cardiaca</name>
    <dbReference type="NCBI Taxonomy" id="1071983"/>
    <lineage>
        <taxon>Bacteria</taxon>
        <taxon>Pseudomonadati</taxon>
        <taxon>Pseudomonadota</taxon>
        <taxon>Gammaproteobacteria</taxon>
        <taxon>Legionellales</taxon>
        <taxon>Legionellaceae</taxon>
        <taxon>Legionella</taxon>
    </lineage>
</organism>
<accession>A0ABY8AT62</accession>
<evidence type="ECO:0000313" key="1">
    <source>
        <dbReference type="EMBL" id="WED42969.1"/>
    </source>
</evidence>